<dbReference type="AlphaFoldDB" id="A0A4S2MK87"/>
<dbReference type="STRING" id="341454.A0A4S2MK87"/>
<organism evidence="3 4">
    <name type="scientific">Ascodesmis nigricans</name>
    <dbReference type="NCBI Taxonomy" id="341454"/>
    <lineage>
        <taxon>Eukaryota</taxon>
        <taxon>Fungi</taxon>
        <taxon>Dikarya</taxon>
        <taxon>Ascomycota</taxon>
        <taxon>Pezizomycotina</taxon>
        <taxon>Pezizomycetes</taxon>
        <taxon>Pezizales</taxon>
        <taxon>Ascodesmidaceae</taxon>
        <taxon>Ascodesmis</taxon>
    </lineage>
</organism>
<evidence type="ECO:0000259" key="2">
    <source>
        <dbReference type="Pfam" id="PF11790"/>
    </source>
</evidence>
<dbReference type="InParanoid" id="A0A4S2MK87"/>
<reference evidence="3 4" key="1">
    <citation type="submission" date="2019-04" db="EMBL/GenBank/DDBJ databases">
        <title>Comparative genomics and transcriptomics to analyze fruiting body development in filamentous ascomycetes.</title>
        <authorList>
            <consortium name="DOE Joint Genome Institute"/>
            <person name="Lutkenhaus R."/>
            <person name="Traeger S."/>
            <person name="Breuer J."/>
            <person name="Kuo A."/>
            <person name="Lipzen A."/>
            <person name="Pangilinan J."/>
            <person name="Dilworth D."/>
            <person name="Sandor L."/>
            <person name="Poggeler S."/>
            <person name="Barry K."/>
            <person name="Grigoriev I.V."/>
            <person name="Nowrousian M."/>
        </authorList>
    </citation>
    <scope>NUCLEOTIDE SEQUENCE [LARGE SCALE GENOMIC DNA]</scope>
    <source>
        <strain evidence="3 4">CBS 389.68</strain>
    </source>
</reference>
<dbReference type="InterPro" id="IPR024655">
    <property type="entry name" value="Asl1_glyco_hydro_catalytic"/>
</dbReference>
<accession>A0A4S2MK87</accession>
<dbReference type="OrthoDB" id="5985073at2759"/>
<dbReference type="PANTHER" id="PTHR34154:SF10">
    <property type="entry name" value="ASL1-LIKE GLYCOSYL HYDROLASE CATALYTIC DOMAIN-CONTAINING PROTEIN"/>
    <property type="match status" value="1"/>
</dbReference>
<sequence>MQTPQFTTFLMLALMATSSLSAPLASPNAAASATTSKAGIAVERWEGTASKLFTNAKFQWAYNWNGHKDQSVFAGNIKEYVPMCWGQPDSVGRDGKDKKLKENGDRTWDACARDIKKSLAEGKVKHILGFNEPDHQDESNMSVDSAVAAWKTHMQPYASKNIELGSPAVTSMADKGHGLDWLESFLEKCNDCTIDFITLHYYANPEDKNNLAAAFKKHIERAKDMLDRKKLNKPIWVTEVGILPGKPRGIEVDTAFMKEVIGWMDKQPYIERYAYFGTVPGDTTSSKMVENGKLNQLGQIYNSI</sequence>
<dbReference type="InterPro" id="IPR017853">
    <property type="entry name" value="GH"/>
</dbReference>
<feature type="chain" id="PRO_5020265360" description="Asl1-like glycosyl hydrolase catalytic domain-containing protein" evidence="1">
    <location>
        <begin position="22"/>
        <end position="304"/>
    </location>
</feature>
<dbReference type="SUPFAM" id="SSF51445">
    <property type="entry name" value="(Trans)glycosidases"/>
    <property type="match status" value="1"/>
</dbReference>
<name>A0A4S2MK87_9PEZI</name>
<gene>
    <name evidence="3" type="ORF">EX30DRAFT_374623</name>
</gene>
<keyword evidence="4" id="KW-1185">Reference proteome</keyword>
<feature type="domain" description="Asl1-like glycosyl hydrolase catalytic" evidence="2">
    <location>
        <begin position="49"/>
        <end position="301"/>
    </location>
</feature>
<protein>
    <recommendedName>
        <fullName evidence="2">Asl1-like glycosyl hydrolase catalytic domain-containing protein</fullName>
    </recommendedName>
</protein>
<dbReference type="Gene3D" id="3.20.20.80">
    <property type="entry name" value="Glycosidases"/>
    <property type="match status" value="1"/>
</dbReference>
<evidence type="ECO:0000313" key="4">
    <source>
        <dbReference type="Proteomes" id="UP000298138"/>
    </source>
</evidence>
<dbReference type="Pfam" id="PF11790">
    <property type="entry name" value="Glyco_hydro_cc"/>
    <property type="match status" value="1"/>
</dbReference>
<evidence type="ECO:0000256" key="1">
    <source>
        <dbReference type="SAM" id="SignalP"/>
    </source>
</evidence>
<evidence type="ECO:0000313" key="3">
    <source>
        <dbReference type="EMBL" id="TGZ77411.1"/>
    </source>
</evidence>
<dbReference type="GO" id="GO:0009277">
    <property type="term" value="C:fungal-type cell wall"/>
    <property type="evidence" value="ECO:0007669"/>
    <property type="project" value="TreeGrafter"/>
</dbReference>
<dbReference type="EMBL" id="ML220153">
    <property type="protein sequence ID" value="TGZ77411.1"/>
    <property type="molecule type" value="Genomic_DNA"/>
</dbReference>
<proteinExistence type="predicted"/>
<dbReference type="PANTHER" id="PTHR34154">
    <property type="entry name" value="ALKALI-SENSITIVE LINKAGE PROTEIN 1"/>
    <property type="match status" value="1"/>
</dbReference>
<keyword evidence="1" id="KW-0732">Signal</keyword>
<dbReference type="GO" id="GO:0071966">
    <property type="term" value="P:fungal-type cell wall polysaccharide metabolic process"/>
    <property type="evidence" value="ECO:0007669"/>
    <property type="project" value="TreeGrafter"/>
</dbReference>
<dbReference type="Proteomes" id="UP000298138">
    <property type="component" value="Unassembled WGS sequence"/>
</dbReference>
<feature type="signal peptide" evidence="1">
    <location>
        <begin position="1"/>
        <end position="21"/>
    </location>
</feature>
<dbReference type="InterPro" id="IPR053183">
    <property type="entry name" value="ASL1"/>
</dbReference>